<evidence type="ECO:0000259" key="9">
    <source>
        <dbReference type="Pfam" id="PF00723"/>
    </source>
</evidence>
<keyword evidence="11" id="KW-1185">Reference proteome</keyword>
<protein>
    <recommendedName>
        <fullName evidence="3">glucan 1,4-alpha-glucosidase</fullName>
        <ecNumber evidence="3">3.2.1.3</ecNumber>
    </recommendedName>
</protein>
<name>A0AAD5TZT4_9FUNG</name>
<dbReference type="PANTHER" id="PTHR31616:SF9">
    <property type="entry name" value="GLUCOAMYLASE, INTRACELLULAR SPORULATION-SPECIFIC"/>
    <property type="match status" value="1"/>
</dbReference>
<keyword evidence="6" id="KW-0326">Glycosidase</keyword>
<evidence type="ECO:0000256" key="1">
    <source>
        <dbReference type="ARBA" id="ARBA00001863"/>
    </source>
</evidence>
<dbReference type="GO" id="GO:0000324">
    <property type="term" value="C:fungal-type vacuole"/>
    <property type="evidence" value="ECO:0007669"/>
    <property type="project" value="TreeGrafter"/>
</dbReference>
<comment type="caution">
    <text evidence="10">The sequence shown here is derived from an EMBL/GenBank/DDBJ whole genome shotgun (WGS) entry which is preliminary data.</text>
</comment>
<reference evidence="10" key="1">
    <citation type="submission" date="2020-05" db="EMBL/GenBank/DDBJ databases">
        <title>Phylogenomic resolution of chytrid fungi.</title>
        <authorList>
            <person name="Stajich J.E."/>
            <person name="Amses K."/>
            <person name="Simmons R."/>
            <person name="Seto K."/>
            <person name="Myers J."/>
            <person name="Bonds A."/>
            <person name="Quandt C.A."/>
            <person name="Barry K."/>
            <person name="Liu P."/>
            <person name="Grigoriev I."/>
            <person name="Longcore J.E."/>
            <person name="James T.Y."/>
        </authorList>
    </citation>
    <scope>NUCLEOTIDE SEQUENCE</scope>
    <source>
        <strain evidence="10">JEL0476</strain>
    </source>
</reference>
<evidence type="ECO:0000256" key="2">
    <source>
        <dbReference type="ARBA" id="ARBA00006188"/>
    </source>
</evidence>
<organism evidence="10 11">
    <name type="scientific">Clydaea vesicula</name>
    <dbReference type="NCBI Taxonomy" id="447962"/>
    <lineage>
        <taxon>Eukaryota</taxon>
        <taxon>Fungi</taxon>
        <taxon>Fungi incertae sedis</taxon>
        <taxon>Chytridiomycota</taxon>
        <taxon>Chytridiomycota incertae sedis</taxon>
        <taxon>Chytridiomycetes</taxon>
        <taxon>Lobulomycetales</taxon>
        <taxon>Lobulomycetaceae</taxon>
        <taxon>Clydaea</taxon>
    </lineage>
</organism>
<dbReference type="Proteomes" id="UP001211065">
    <property type="component" value="Unassembled WGS sequence"/>
</dbReference>
<dbReference type="InterPro" id="IPR011613">
    <property type="entry name" value="GH15-like"/>
</dbReference>
<dbReference type="GO" id="GO:0000272">
    <property type="term" value="P:polysaccharide catabolic process"/>
    <property type="evidence" value="ECO:0007669"/>
    <property type="project" value="UniProtKB-KW"/>
</dbReference>
<accession>A0AAD5TZT4</accession>
<evidence type="ECO:0000256" key="4">
    <source>
        <dbReference type="ARBA" id="ARBA00022801"/>
    </source>
</evidence>
<dbReference type="PROSITE" id="PS51257">
    <property type="entry name" value="PROKAR_LIPOPROTEIN"/>
    <property type="match status" value="1"/>
</dbReference>
<dbReference type="Pfam" id="PF00723">
    <property type="entry name" value="Glyco_hydro_15"/>
    <property type="match status" value="1"/>
</dbReference>
<dbReference type="AlphaFoldDB" id="A0AAD5TZT4"/>
<dbReference type="InterPro" id="IPR012341">
    <property type="entry name" value="6hp_glycosidase-like_sf"/>
</dbReference>
<dbReference type="EC" id="3.2.1.3" evidence="3"/>
<keyword evidence="5" id="KW-0119">Carbohydrate metabolism</keyword>
<dbReference type="Gene3D" id="1.50.10.10">
    <property type="match status" value="1"/>
</dbReference>
<proteinExistence type="inferred from homology"/>
<feature type="chain" id="PRO_5042106614" description="glucan 1,4-alpha-glucosidase" evidence="8">
    <location>
        <begin position="27"/>
        <end position="502"/>
    </location>
</feature>
<feature type="domain" description="GH15-like" evidence="9">
    <location>
        <begin position="50"/>
        <end position="492"/>
    </location>
</feature>
<feature type="signal peptide" evidence="8">
    <location>
        <begin position="1"/>
        <end position="26"/>
    </location>
</feature>
<dbReference type="PANTHER" id="PTHR31616">
    <property type="entry name" value="TREHALASE"/>
    <property type="match status" value="1"/>
</dbReference>
<dbReference type="PRINTS" id="PR00736">
    <property type="entry name" value="GLHYDRLASE15"/>
</dbReference>
<evidence type="ECO:0000313" key="10">
    <source>
        <dbReference type="EMBL" id="KAJ3216604.1"/>
    </source>
</evidence>
<evidence type="ECO:0000256" key="6">
    <source>
        <dbReference type="ARBA" id="ARBA00023295"/>
    </source>
</evidence>
<comment type="similarity">
    <text evidence="2">Belongs to the glycosyl hydrolase 15 family.</text>
</comment>
<dbReference type="EMBL" id="JADGJW010000469">
    <property type="protein sequence ID" value="KAJ3216604.1"/>
    <property type="molecule type" value="Genomic_DNA"/>
</dbReference>
<dbReference type="InterPro" id="IPR000165">
    <property type="entry name" value="Glucoamylase"/>
</dbReference>
<comment type="catalytic activity">
    <reaction evidence="1">
        <text>Hydrolysis of terminal (1-&gt;4)-linked alpha-D-glucose residues successively from non-reducing ends of the chains with release of beta-D-glucose.</text>
        <dbReference type="EC" id="3.2.1.3"/>
    </reaction>
</comment>
<evidence type="ECO:0000256" key="8">
    <source>
        <dbReference type="SAM" id="SignalP"/>
    </source>
</evidence>
<dbReference type="GO" id="GO:0004339">
    <property type="term" value="F:glucan 1,4-alpha-glucosidase activity"/>
    <property type="evidence" value="ECO:0007669"/>
    <property type="project" value="UniProtKB-EC"/>
</dbReference>
<evidence type="ECO:0000256" key="3">
    <source>
        <dbReference type="ARBA" id="ARBA00012593"/>
    </source>
</evidence>
<keyword evidence="7" id="KW-0624">Polysaccharide degradation</keyword>
<evidence type="ECO:0000256" key="7">
    <source>
        <dbReference type="ARBA" id="ARBA00023326"/>
    </source>
</evidence>
<keyword evidence="4 10" id="KW-0378">Hydrolase</keyword>
<dbReference type="InterPro" id="IPR008928">
    <property type="entry name" value="6-hairpin_glycosidase_sf"/>
</dbReference>
<evidence type="ECO:0000313" key="11">
    <source>
        <dbReference type="Proteomes" id="UP001211065"/>
    </source>
</evidence>
<gene>
    <name evidence="10" type="primary">GLA1</name>
    <name evidence="10" type="ORF">HK099_005797</name>
</gene>
<dbReference type="SUPFAM" id="SSF48208">
    <property type="entry name" value="Six-hairpin glycosidases"/>
    <property type="match status" value="1"/>
</dbReference>
<sequence length="502" mass="57307">MNIIKFISFSQLLVFIASCNVHASLSKDIDDWLKVQVPFSTIKIKNSIHPPNSVNGILIAATAKTDNSEPDYLSHWTRDSALVMDTLLSLYEKSWGSEQQAYENLFWDYAILSGKQQKMGPCQPYIKYECEAKGGPGEPRYFLDGTIWRFGWGRLQNDGPGLRASTLMRFANLYIQKTGDVEKVKNILYTPSNFQSVIKADLEYIAHNWYNKCFDIWEEIDAHHFYTRMVIRRALLDGASFAKKFNDAGAAGYYTLQVKNLEKSLEAHWNETGGYIMEQIELNSTPERPRTQRNIATILAILHSYNHQEDFYSPISDKVLSTVLQLQLDFLNEKTYEINQIKFDSNNLPLGVSVGRYLTDLYNGTIYDSPDHSKDEGNPWFLTTLAVSELYYKAALLFQSKPVTITKLNLPFFEFIGADMSKLELDKTYQPNSEQSNNIVSRLLVSAENTVRTVKKYVGGSPGTMKEQFSRHNGKQLSAPNLTWSYASVLSVDYYRNVIKNS</sequence>
<evidence type="ECO:0000256" key="5">
    <source>
        <dbReference type="ARBA" id="ARBA00023277"/>
    </source>
</evidence>
<keyword evidence="8" id="KW-0732">Signal</keyword>